<feature type="domain" description="Activator of Hsp90 ATPase homologue 1/2-like C-terminal" evidence="2">
    <location>
        <begin position="11"/>
        <end position="134"/>
    </location>
</feature>
<dbReference type="Pfam" id="PF08327">
    <property type="entry name" value="AHSA1"/>
    <property type="match status" value="1"/>
</dbReference>
<comment type="similarity">
    <text evidence="1">Belongs to the AHA1 family.</text>
</comment>
<evidence type="ECO:0000313" key="3">
    <source>
        <dbReference type="EMBL" id="TPG36365.1"/>
    </source>
</evidence>
<gene>
    <name evidence="3" type="ORF">EAH81_20035</name>
</gene>
<proteinExistence type="inferred from homology"/>
<evidence type="ECO:0000313" key="4">
    <source>
        <dbReference type="Proteomes" id="UP000319700"/>
    </source>
</evidence>
<comment type="caution">
    <text evidence="3">The sequence shown here is derived from an EMBL/GenBank/DDBJ whole genome shotgun (WGS) entry which is preliminary data.</text>
</comment>
<dbReference type="InterPro" id="IPR023393">
    <property type="entry name" value="START-like_dom_sf"/>
</dbReference>
<dbReference type="InterPro" id="IPR013538">
    <property type="entry name" value="ASHA1/2-like_C"/>
</dbReference>
<protein>
    <submittedName>
        <fullName evidence="3">ATPase</fullName>
    </submittedName>
</protein>
<dbReference type="SUPFAM" id="SSF55961">
    <property type="entry name" value="Bet v1-like"/>
    <property type="match status" value="1"/>
</dbReference>
<reference evidence="3 4" key="1">
    <citation type="journal article" date="2019" name="Environ. Microbiol.">
        <title>Species interactions and distinct microbial communities in high Arctic permafrost affected cryosols are associated with the CH4 and CO2 gas fluxes.</title>
        <authorList>
            <person name="Altshuler I."/>
            <person name="Hamel J."/>
            <person name="Turney S."/>
            <person name="Magnuson E."/>
            <person name="Levesque R."/>
            <person name="Greer C."/>
            <person name="Whyte L.G."/>
        </authorList>
    </citation>
    <scope>NUCLEOTIDE SEQUENCE [LARGE SCALE GENOMIC DNA]</scope>
    <source>
        <strain evidence="3 4">42</strain>
    </source>
</reference>
<keyword evidence="4" id="KW-1185">Reference proteome</keyword>
<accession>A0A502EF57</accession>
<evidence type="ECO:0000256" key="1">
    <source>
        <dbReference type="ARBA" id="ARBA00006817"/>
    </source>
</evidence>
<sequence>MATNISTIYLNAPIEKVWNALTQPELVKQWQYGSDLITDWKVDNEIRFRNEWEGQVFEQWGTVLEIIQNQKIKYSLFFPRPELEDKPENYFIMSYILFEENQKVKLEIIQEDNRPDAVQEEPQGDENPILQGLKALIES</sequence>
<dbReference type="RefSeq" id="WP_140510387.1">
    <property type="nucleotide sequence ID" value="NZ_RCZH01000014.1"/>
</dbReference>
<dbReference type="CDD" id="cd07814">
    <property type="entry name" value="SRPBCC_CalC_Aha1-like"/>
    <property type="match status" value="1"/>
</dbReference>
<organism evidence="3 4">
    <name type="scientific">Flavobacterium pectinovorum</name>
    <dbReference type="NCBI Taxonomy" id="29533"/>
    <lineage>
        <taxon>Bacteria</taxon>
        <taxon>Pseudomonadati</taxon>
        <taxon>Bacteroidota</taxon>
        <taxon>Flavobacteriia</taxon>
        <taxon>Flavobacteriales</taxon>
        <taxon>Flavobacteriaceae</taxon>
        <taxon>Flavobacterium</taxon>
    </lineage>
</organism>
<dbReference type="Proteomes" id="UP000319700">
    <property type="component" value="Unassembled WGS sequence"/>
</dbReference>
<dbReference type="OrthoDB" id="2355173at2"/>
<dbReference type="EMBL" id="RCZH01000014">
    <property type="protein sequence ID" value="TPG36365.1"/>
    <property type="molecule type" value="Genomic_DNA"/>
</dbReference>
<dbReference type="AlphaFoldDB" id="A0A502EF57"/>
<evidence type="ECO:0000259" key="2">
    <source>
        <dbReference type="Pfam" id="PF08327"/>
    </source>
</evidence>
<dbReference type="Gene3D" id="3.30.530.20">
    <property type="match status" value="1"/>
</dbReference>
<name>A0A502EF57_9FLAO</name>